<keyword evidence="3" id="KW-0418">Kinase</keyword>
<feature type="region of interest" description="Disordered" evidence="1">
    <location>
        <begin position="645"/>
        <end position="687"/>
    </location>
</feature>
<protein>
    <submittedName>
        <fullName evidence="3">Kinase-like domain-containing protein</fullName>
    </submittedName>
</protein>
<dbReference type="InterPro" id="IPR000719">
    <property type="entry name" value="Prot_kinase_dom"/>
</dbReference>
<dbReference type="PANTHER" id="PTHR24361">
    <property type="entry name" value="MITOGEN-ACTIVATED KINASE KINASE KINASE"/>
    <property type="match status" value="1"/>
</dbReference>
<organism evidence="3 4">
    <name type="scientific">Elsinoe ampelina</name>
    <dbReference type="NCBI Taxonomy" id="302913"/>
    <lineage>
        <taxon>Eukaryota</taxon>
        <taxon>Fungi</taxon>
        <taxon>Dikarya</taxon>
        <taxon>Ascomycota</taxon>
        <taxon>Pezizomycotina</taxon>
        <taxon>Dothideomycetes</taxon>
        <taxon>Dothideomycetidae</taxon>
        <taxon>Myriangiales</taxon>
        <taxon>Elsinoaceae</taxon>
        <taxon>Elsinoe</taxon>
    </lineage>
</organism>
<dbReference type="InterPro" id="IPR053235">
    <property type="entry name" value="Ser_Thr_kinase"/>
</dbReference>
<keyword evidence="3" id="KW-0808">Transferase</keyword>
<keyword evidence="4" id="KW-1185">Reference proteome</keyword>
<sequence>MATKAQKIEPICEFTGISDITSCLFLLRPLKEPAIEALNEPVNARSVETATKCNPAGHGTVTGHVVRVQTRATEKWAWTVGSGPLDDLQLTGLRSRHLTFSALGFADDDTKEEVTTVLELLDNEGAVLADKLDADQPETGFEVIGGRRGLIRPRTIFFAGYEYEFCYPKLSTEERKVQRELLRSVMNIDPVRDIPYHDLEKLEYIDSGSYGKVYKRMDYTTGRVFALKKISLAKIAKQGKGYRAAREIQTLKSIQHINVIRSLPYLDSFSDVETSILMSYFEFTLDSAMGAGKISKLHIPDIMFQVLAGLKYIHWEIMQVHRDLKPNNVLLRIKDNGSIIAKIADLGLATALVRGIADSSGGGNTYYKAPEVFDRSVHRISAAADMFSYAVMFSNVWNPKRWERRRREASDRDQIDGTWGCTIQSVIGDQDLGGLQCWLHRCLEFDPASRPTALELGVAVDAFESERTIPDVDKMIMNRLVVDVSELEDPEELENLLVEKVVMRILGRRKKQRRHQEQRDLPAGGRKRVLLKNEAHQEDQRRRKRRKVSFSDMDTDSRPGPIHYKRRRDRYRDPPLQDQNSEHPHGNSKATAAKSSSGLHRDAFDFELEGTRAAPPVNYSAGMDWSPYASARDALKTSIRSISEFLSSLGGKTSPRPRLEERRLASGNMTPPHIKTEPPELQSDSVR</sequence>
<feature type="compositionally biased region" description="Polar residues" evidence="1">
    <location>
        <begin position="588"/>
        <end position="598"/>
    </location>
</feature>
<dbReference type="Gene3D" id="1.10.510.10">
    <property type="entry name" value="Transferase(Phosphotransferase) domain 1"/>
    <property type="match status" value="1"/>
</dbReference>
<dbReference type="PANTHER" id="PTHR24361:SF785">
    <property type="entry name" value="DUAL SPECIFICITY MITOGEN-ACTIVATED PROTEIN KINASE KINASE 1"/>
    <property type="match status" value="1"/>
</dbReference>
<dbReference type="GO" id="GO:0005737">
    <property type="term" value="C:cytoplasm"/>
    <property type="evidence" value="ECO:0007669"/>
    <property type="project" value="TreeGrafter"/>
</dbReference>
<feature type="compositionally biased region" description="Basic and acidic residues" evidence="1">
    <location>
        <begin position="531"/>
        <end position="541"/>
    </location>
</feature>
<reference evidence="4" key="1">
    <citation type="journal article" date="2020" name="Stud. Mycol.">
        <title>101 Dothideomycetes genomes: A test case for predicting lifestyles and emergence of pathogens.</title>
        <authorList>
            <person name="Haridas S."/>
            <person name="Albert R."/>
            <person name="Binder M."/>
            <person name="Bloem J."/>
            <person name="LaButti K."/>
            <person name="Salamov A."/>
            <person name="Andreopoulos B."/>
            <person name="Baker S."/>
            <person name="Barry K."/>
            <person name="Bills G."/>
            <person name="Bluhm B."/>
            <person name="Cannon C."/>
            <person name="Castanera R."/>
            <person name="Culley D."/>
            <person name="Daum C."/>
            <person name="Ezra D."/>
            <person name="Gonzalez J."/>
            <person name="Henrissat B."/>
            <person name="Kuo A."/>
            <person name="Liang C."/>
            <person name="Lipzen A."/>
            <person name="Lutzoni F."/>
            <person name="Magnuson J."/>
            <person name="Mondo S."/>
            <person name="Nolan M."/>
            <person name="Ohm R."/>
            <person name="Pangilinan J."/>
            <person name="Park H.-J."/>
            <person name="Ramirez L."/>
            <person name="Alfaro M."/>
            <person name="Sun H."/>
            <person name="Tritt A."/>
            <person name="Yoshinaga Y."/>
            <person name="Zwiers L.-H."/>
            <person name="Turgeon B."/>
            <person name="Goodwin S."/>
            <person name="Spatafora J."/>
            <person name="Crous P."/>
            <person name="Grigoriev I."/>
        </authorList>
    </citation>
    <scope>NUCLEOTIDE SEQUENCE [LARGE SCALE GENOMIC DNA]</scope>
    <source>
        <strain evidence="4">CECT 20119</strain>
    </source>
</reference>
<dbReference type="PROSITE" id="PS50011">
    <property type="entry name" value="PROTEIN_KINASE_DOM"/>
    <property type="match status" value="1"/>
</dbReference>
<dbReference type="SUPFAM" id="SSF56112">
    <property type="entry name" value="Protein kinase-like (PK-like)"/>
    <property type="match status" value="1"/>
</dbReference>
<proteinExistence type="predicted"/>
<feature type="domain" description="Protein kinase" evidence="2">
    <location>
        <begin position="199"/>
        <end position="464"/>
    </location>
</feature>
<gene>
    <name evidence="3" type="ORF">BDZ85DRAFT_18665</name>
</gene>
<dbReference type="SMART" id="SM00220">
    <property type="entry name" value="S_TKc"/>
    <property type="match status" value="1"/>
</dbReference>
<dbReference type="GO" id="GO:0004674">
    <property type="term" value="F:protein serine/threonine kinase activity"/>
    <property type="evidence" value="ECO:0007669"/>
    <property type="project" value="TreeGrafter"/>
</dbReference>
<feature type="compositionally biased region" description="Basic and acidic residues" evidence="1">
    <location>
        <begin position="570"/>
        <end position="585"/>
    </location>
</feature>
<dbReference type="GO" id="GO:0005524">
    <property type="term" value="F:ATP binding"/>
    <property type="evidence" value="ECO:0007669"/>
    <property type="project" value="InterPro"/>
</dbReference>
<dbReference type="CDD" id="cd00180">
    <property type="entry name" value="PKc"/>
    <property type="match status" value="1"/>
</dbReference>
<evidence type="ECO:0000313" key="4">
    <source>
        <dbReference type="Proteomes" id="UP000799538"/>
    </source>
</evidence>
<evidence type="ECO:0000313" key="3">
    <source>
        <dbReference type="EMBL" id="KAF2221575.1"/>
    </source>
</evidence>
<feature type="region of interest" description="Disordered" evidence="1">
    <location>
        <begin position="508"/>
        <end position="598"/>
    </location>
</feature>
<evidence type="ECO:0000259" key="2">
    <source>
        <dbReference type="PROSITE" id="PS50011"/>
    </source>
</evidence>
<dbReference type="Proteomes" id="UP000799538">
    <property type="component" value="Unassembled WGS sequence"/>
</dbReference>
<name>A0A6A6G726_9PEZI</name>
<dbReference type="InterPro" id="IPR011009">
    <property type="entry name" value="Kinase-like_dom_sf"/>
</dbReference>
<evidence type="ECO:0000256" key="1">
    <source>
        <dbReference type="SAM" id="MobiDB-lite"/>
    </source>
</evidence>
<dbReference type="EMBL" id="ML992510">
    <property type="protein sequence ID" value="KAF2221575.1"/>
    <property type="molecule type" value="Genomic_DNA"/>
</dbReference>
<dbReference type="Pfam" id="PF00069">
    <property type="entry name" value="Pkinase"/>
    <property type="match status" value="1"/>
</dbReference>
<dbReference type="AlphaFoldDB" id="A0A6A6G726"/>
<dbReference type="OrthoDB" id="4062651at2759"/>
<dbReference type="Gene3D" id="3.30.200.20">
    <property type="entry name" value="Phosphorylase Kinase, domain 1"/>
    <property type="match status" value="1"/>
</dbReference>
<accession>A0A6A6G726</accession>